<evidence type="ECO:0000259" key="4">
    <source>
        <dbReference type="Pfam" id="PF00496"/>
    </source>
</evidence>
<comment type="similarity">
    <text evidence="1">Belongs to the bacterial solute-binding protein 5 family.</text>
</comment>
<dbReference type="PANTHER" id="PTHR30290:SF9">
    <property type="entry name" value="OLIGOPEPTIDE-BINDING PROTEIN APPA"/>
    <property type="match status" value="1"/>
</dbReference>
<dbReference type="Pfam" id="PF00496">
    <property type="entry name" value="SBP_bac_5"/>
    <property type="match status" value="1"/>
</dbReference>
<name>A0ABP7KMK1_9MICO</name>
<dbReference type="InterPro" id="IPR030678">
    <property type="entry name" value="Peptide/Ni-bd"/>
</dbReference>
<dbReference type="InterPro" id="IPR039424">
    <property type="entry name" value="SBP_5"/>
</dbReference>
<reference evidence="6" key="1">
    <citation type="journal article" date="2019" name="Int. J. Syst. Evol. Microbiol.">
        <title>The Global Catalogue of Microorganisms (GCM) 10K type strain sequencing project: providing services to taxonomists for standard genome sequencing and annotation.</title>
        <authorList>
            <consortium name="The Broad Institute Genomics Platform"/>
            <consortium name="The Broad Institute Genome Sequencing Center for Infectious Disease"/>
            <person name="Wu L."/>
            <person name="Ma J."/>
        </authorList>
    </citation>
    <scope>NUCLEOTIDE SEQUENCE [LARGE SCALE GENOMIC DNA]</scope>
    <source>
        <strain evidence="6">JCM 17021</strain>
    </source>
</reference>
<dbReference type="SUPFAM" id="SSF53850">
    <property type="entry name" value="Periplasmic binding protein-like II"/>
    <property type="match status" value="1"/>
</dbReference>
<organism evidence="5 6">
    <name type="scientific">Leifsonia kafniensis</name>
    <dbReference type="NCBI Taxonomy" id="475957"/>
    <lineage>
        <taxon>Bacteria</taxon>
        <taxon>Bacillati</taxon>
        <taxon>Actinomycetota</taxon>
        <taxon>Actinomycetes</taxon>
        <taxon>Micrococcales</taxon>
        <taxon>Microbacteriaceae</taxon>
        <taxon>Leifsonia</taxon>
    </lineage>
</organism>
<evidence type="ECO:0000256" key="1">
    <source>
        <dbReference type="ARBA" id="ARBA00005695"/>
    </source>
</evidence>
<feature type="domain" description="Solute-binding protein family 5" evidence="4">
    <location>
        <begin position="66"/>
        <end position="392"/>
    </location>
</feature>
<keyword evidence="2" id="KW-0813">Transport</keyword>
<dbReference type="Gene3D" id="3.40.190.10">
    <property type="entry name" value="Periplasmic binding protein-like II"/>
    <property type="match status" value="1"/>
</dbReference>
<dbReference type="Proteomes" id="UP001501803">
    <property type="component" value="Unassembled WGS sequence"/>
</dbReference>
<keyword evidence="3" id="KW-0732">Signal</keyword>
<dbReference type="EMBL" id="BAABCN010000007">
    <property type="protein sequence ID" value="GAA3882040.1"/>
    <property type="molecule type" value="Genomic_DNA"/>
</dbReference>
<evidence type="ECO:0000313" key="5">
    <source>
        <dbReference type="EMBL" id="GAA3882040.1"/>
    </source>
</evidence>
<protein>
    <submittedName>
        <fullName evidence="5">ABC transporter substrate-binding protein</fullName>
    </submittedName>
</protein>
<dbReference type="CDD" id="cd08503">
    <property type="entry name" value="PBP2_NikA_DppA_OppA_like_17"/>
    <property type="match status" value="1"/>
</dbReference>
<accession>A0ABP7KMK1</accession>
<dbReference type="PIRSF" id="PIRSF002741">
    <property type="entry name" value="MppA"/>
    <property type="match status" value="1"/>
</dbReference>
<dbReference type="PANTHER" id="PTHR30290">
    <property type="entry name" value="PERIPLASMIC BINDING COMPONENT OF ABC TRANSPORTER"/>
    <property type="match status" value="1"/>
</dbReference>
<comment type="caution">
    <text evidence="5">The sequence shown here is derived from an EMBL/GenBank/DDBJ whole genome shotgun (WGS) entry which is preliminary data.</text>
</comment>
<keyword evidence="6" id="KW-1185">Reference proteome</keyword>
<proteinExistence type="inferred from homology"/>
<gene>
    <name evidence="5" type="ORF">GCM10022381_25370</name>
</gene>
<evidence type="ECO:0000256" key="2">
    <source>
        <dbReference type="ARBA" id="ARBA00022448"/>
    </source>
</evidence>
<evidence type="ECO:0000313" key="6">
    <source>
        <dbReference type="Proteomes" id="UP001501803"/>
    </source>
</evidence>
<dbReference type="InterPro" id="IPR000914">
    <property type="entry name" value="SBP_5_dom"/>
</dbReference>
<sequence length="489" mass="52219">MTASAGCSAQAENPASGTDGRILKVGIAGDSAGTTLDPHALYDTFGTVFANTFFEQLGEFDENGEYRNVLAASFTPNDDATSWQLTLKDGVTFHDGDPLTSEDVIFSFERVMDPATAAVNLSATAVIEEMTKIDDLTVRFDLLRPVASFPEIIAAANAMGIVEPDFDPKHPVSTGPWVFESFGANGMLVLARSEHYHGTAPALAGLELVALPDDDARTNALLTGQIDADLSLQPSQVARFDDLQKLSVLELPAGGIQMITMRVDEGVTADARVRQALRLSVDRQRVLDVAFGGFGRIGNDLYGIDDPAFRSDLVRERDVDAAKKLIKEAGVEGAELTLVTLASVEPIAQIVAQNAQEIGLDVTVQVKDDTTFYAQGYLDYQFAVDNWPGSTILNVASMTDAPGASLPYTHMNDAEFNEAFESAMASTDADVRTEALSTMQEILFERGGFIIPAIGSTLAAVPANTTGWPTGDPSGLGLYRALKDVSFTS</sequence>
<evidence type="ECO:0000256" key="3">
    <source>
        <dbReference type="ARBA" id="ARBA00022729"/>
    </source>
</evidence>
<dbReference type="Gene3D" id="3.10.105.10">
    <property type="entry name" value="Dipeptide-binding Protein, Domain 3"/>
    <property type="match status" value="1"/>
</dbReference>